<feature type="signal peptide" evidence="1">
    <location>
        <begin position="1"/>
        <end position="23"/>
    </location>
</feature>
<proteinExistence type="predicted"/>
<evidence type="ECO:0000313" key="3">
    <source>
        <dbReference type="Proteomes" id="UP000435357"/>
    </source>
</evidence>
<dbReference type="GO" id="GO:0046872">
    <property type="term" value="F:metal ion binding"/>
    <property type="evidence" value="ECO:0007669"/>
    <property type="project" value="InterPro"/>
</dbReference>
<dbReference type="RefSeq" id="WP_151167190.1">
    <property type="nucleotide sequence ID" value="NZ_WACR01000004.1"/>
</dbReference>
<sequence>MLKTYLIGIVTVFFFILSNEAEAQNNRIDTAKFFVDGVCDMCKDRIENAAYQRGVKFVEWDKNKREITVIYKTKRTSVERIKMNILAAGHDAGDQKAKKEDYMSIDECCRYRELETH</sequence>
<feature type="chain" id="PRO_5026791951" description="Cation transporter" evidence="1">
    <location>
        <begin position="24"/>
        <end position="117"/>
    </location>
</feature>
<reference evidence="2 3" key="1">
    <citation type="submission" date="2019-09" db="EMBL/GenBank/DDBJ databases">
        <title>Genomes of Cryomorphaceae.</title>
        <authorList>
            <person name="Bowman J.P."/>
        </authorList>
    </citation>
    <scope>NUCLEOTIDE SEQUENCE [LARGE SCALE GENOMIC DNA]</scope>
    <source>
        <strain evidence="2 3">KCTC 52047</strain>
    </source>
</reference>
<dbReference type="InterPro" id="IPR036163">
    <property type="entry name" value="HMA_dom_sf"/>
</dbReference>
<organism evidence="2 3">
    <name type="scientific">Salibacter halophilus</name>
    <dbReference type="NCBI Taxonomy" id="1803916"/>
    <lineage>
        <taxon>Bacteria</taxon>
        <taxon>Pseudomonadati</taxon>
        <taxon>Bacteroidota</taxon>
        <taxon>Flavobacteriia</taxon>
        <taxon>Flavobacteriales</taxon>
        <taxon>Salibacteraceae</taxon>
        <taxon>Salibacter</taxon>
    </lineage>
</organism>
<dbReference type="EMBL" id="WACR01000004">
    <property type="protein sequence ID" value="KAB1064870.1"/>
    <property type="molecule type" value="Genomic_DNA"/>
</dbReference>
<dbReference type="Proteomes" id="UP000435357">
    <property type="component" value="Unassembled WGS sequence"/>
</dbReference>
<dbReference type="OrthoDB" id="5513217at2"/>
<gene>
    <name evidence="2" type="ORF">F3059_05805</name>
</gene>
<comment type="caution">
    <text evidence="2">The sequence shown here is derived from an EMBL/GenBank/DDBJ whole genome shotgun (WGS) entry which is preliminary data.</text>
</comment>
<accession>A0A6N6M893</accession>
<dbReference type="SUPFAM" id="SSF55008">
    <property type="entry name" value="HMA, heavy metal-associated domain"/>
    <property type="match status" value="1"/>
</dbReference>
<name>A0A6N6M893_9FLAO</name>
<evidence type="ECO:0000256" key="1">
    <source>
        <dbReference type="SAM" id="SignalP"/>
    </source>
</evidence>
<dbReference type="AlphaFoldDB" id="A0A6N6M893"/>
<keyword evidence="1" id="KW-0732">Signal</keyword>
<evidence type="ECO:0008006" key="4">
    <source>
        <dbReference type="Google" id="ProtNLM"/>
    </source>
</evidence>
<dbReference type="Gene3D" id="3.30.70.100">
    <property type="match status" value="1"/>
</dbReference>
<protein>
    <recommendedName>
        <fullName evidence="4">Cation transporter</fullName>
    </recommendedName>
</protein>
<evidence type="ECO:0000313" key="2">
    <source>
        <dbReference type="EMBL" id="KAB1064870.1"/>
    </source>
</evidence>
<keyword evidence="3" id="KW-1185">Reference proteome</keyword>